<protein>
    <submittedName>
        <fullName evidence="2">Uncharacterized protein</fullName>
    </submittedName>
</protein>
<sequence length="108" mass="11306">MDQAGRGRRCLVADPSGVWCVQRQGGGGRQGGALATDDNAADARTSPRDPGKIQTTPPRGADHERRQCRPGLITAKTRGPARRREAPSTPAPPPPGPVPGIAPCRRAL</sequence>
<reference evidence="2 3" key="1">
    <citation type="journal article" date="2019" name="Int. J. Syst. Evol. Microbiol.">
        <title>The Global Catalogue of Microorganisms (GCM) 10K type strain sequencing project: providing services to taxonomists for standard genome sequencing and annotation.</title>
        <authorList>
            <consortium name="The Broad Institute Genomics Platform"/>
            <consortium name="The Broad Institute Genome Sequencing Center for Infectious Disease"/>
            <person name="Wu L."/>
            <person name="Ma J."/>
        </authorList>
    </citation>
    <scope>NUCLEOTIDE SEQUENCE [LARGE SCALE GENOMIC DNA]</scope>
    <source>
        <strain evidence="2 3">JCM 4531</strain>
    </source>
</reference>
<feature type="region of interest" description="Disordered" evidence="1">
    <location>
        <begin position="22"/>
        <end position="108"/>
    </location>
</feature>
<feature type="compositionally biased region" description="Pro residues" evidence="1">
    <location>
        <begin position="89"/>
        <end position="100"/>
    </location>
</feature>
<evidence type="ECO:0000256" key="1">
    <source>
        <dbReference type="SAM" id="MobiDB-lite"/>
    </source>
</evidence>
<dbReference type="Proteomes" id="UP001499989">
    <property type="component" value="Unassembled WGS sequence"/>
</dbReference>
<gene>
    <name evidence="2" type="ORF">GCM10010310_34310</name>
</gene>
<organism evidence="2 3">
    <name type="scientific">Streptomyces violaceolatus</name>
    <dbReference type="NCBI Taxonomy" id="67378"/>
    <lineage>
        <taxon>Bacteria</taxon>
        <taxon>Bacillati</taxon>
        <taxon>Actinomycetota</taxon>
        <taxon>Actinomycetes</taxon>
        <taxon>Kitasatosporales</taxon>
        <taxon>Streptomycetaceae</taxon>
        <taxon>Streptomyces</taxon>
        <taxon>Streptomyces violaceoruber group</taxon>
    </lineage>
</organism>
<dbReference type="EMBL" id="BAAASK010000008">
    <property type="protein sequence ID" value="GAA2683816.1"/>
    <property type="molecule type" value="Genomic_DNA"/>
</dbReference>
<accession>A0ABN3SS26</accession>
<evidence type="ECO:0000313" key="3">
    <source>
        <dbReference type="Proteomes" id="UP001499989"/>
    </source>
</evidence>
<evidence type="ECO:0000313" key="2">
    <source>
        <dbReference type="EMBL" id="GAA2683816.1"/>
    </source>
</evidence>
<comment type="caution">
    <text evidence="2">The sequence shown here is derived from an EMBL/GenBank/DDBJ whole genome shotgun (WGS) entry which is preliminary data.</text>
</comment>
<proteinExistence type="predicted"/>
<keyword evidence="3" id="KW-1185">Reference proteome</keyword>
<name>A0ABN3SS26_9ACTN</name>